<evidence type="ECO:0008006" key="2">
    <source>
        <dbReference type="Google" id="ProtNLM"/>
    </source>
</evidence>
<proteinExistence type="predicted"/>
<organism evidence="1">
    <name type="scientific">hydrothermal vent metagenome</name>
    <dbReference type="NCBI Taxonomy" id="652676"/>
    <lineage>
        <taxon>unclassified sequences</taxon>
        <taxon>metagenomes</taxon>
        <taxon>ecological metagenomes</taxon>
    </lineage>
</organism>
<dbReference type="AlphaFoldDB" id="A0A3B0USA8"/>
<feature type="non-terminal residue" evidence="1">
    <location>
        <position position="1"/>
    </location>
</feature>
<dbReference type="EMBL" id="UOEU01000499">
    <property type="protein sequence ID" value="VAW34001.1"/>
    <property type="molecule type" value="Genomic_DNA"/>
</dbReference>
<reference evidence="1" key="1">
    <citation type="submission" date="2018-06" db="EMBL/GenBank/DDBJ databases">
        <authorList>
            <person name="Zhirakovskaya E."/>
        </authorList>
    </citation>
    <scope>NUCLEOTIDE SEQUENCE</scope>
</reference>
<protein>
    <recommendedName>
        <fullName evidence="2">Prevent host death protein, Phd antitoxin</fullName>
    </recommendedName>
</protein>
<name>A0A3B0USA8_9ZZZZ</name>
<gene>
    <name evidence="1" type="ORF">MNBD_CHLOROFLEXI01-1817</name>
</gene>
<sequence>PILLTQRGHGAGVLVHPTQWNEIVELLASYQDILITKDRAQEAQSDPSVMRPISDLRTLLESDGLLDE</sequence>
<accession>A0A3B0USA8</accession>
<evidence type="ECO:0000313" key="1">
    <source>
        <dbReference type="EMBL" id="VAW34001.1"/>
    </source>
</evidence>